<dbReference type="AlphaFoldDB" id="A0A2N5ZJ77"/>
<dbReference type="InterPro" id="IPR001328">
    <property type="entry name" value="Pept_tRNA_hydro"/>
</dbReference>
<organism evidence="10 11">
    <name type="scientific">Muiribacterium halophilum</name>
    <dbReference type="NCBI Taxonomy" id="2053465"/>
    <lineage>
        <taxon>Bacteria</taxon>
        <taxon>Candidatus Muiribacteriota</taxon>
        <taxon>Candidatus Muiribacteriia</taxon>
        <taxon>Candidatus Muiribacteriales</taxon>
        <taxon>Candidatus Muiribacteriaceae</taxon>
        <taxon>Candidatus Muiribacterium</taxon>
    </lineage>
</organism>
<feature type="site" description="Discriminates between blocked and unblocked aminoacyl-tRNA" evidence="7">
    <location>
        <position position="9"/>
    </location>
</feature>
<dbReference type="PANTHER" id="PTHR17224">
    <property type="entry name" value="PEPTIDYL-TRNA HYDROLASE"/>
    <property type="match status" value="1"/>
</dbReference>
<dbReference type="GO" id="GO:0000049">
    <property type="term" value="F:tRNA binding"/>
    <property type="evidence" value="ECO:0007669"/>
    <property type="project" value="UniProtKB-UniRule"/>
</dbReference>
<evidence type="ECO:0000256" key="2">
    <source>
        <dbReference type="ARBA" id="ARBA00022555"/>
    </source>
</evidence>
<dbReference type="NCBIfam" id="TIGR00447">
    <property type="entry name" value="pth"/>
    <property type="match status" value="1"/>
</dbReference>
<feature type="binding site" evidence="7">
    <location>
        <position position="63"/>
    </location>
    <ligand>
        <name>tRNA</name>
        <dbReference type="ChEBI" id="CHEBI:17843"/>
    </ligand>
</feature>
<dbReference type="EC" id="3.1.1.29" evidence="1 7"/>
<evidence type="ECO:0000256" key="3">
    <source>
        <dbReference type="ARBA" id="ARBA00022801"/>
    </source>
</evidence>
<evidence type="ECO:0000256" key="5">
    <source>
        <dbReference type="ARBA" id="ARBA00038063"/>
    </source>
</evidence>
<comment type="similarity">
    <text evidence="5 7 9">Belongs to the PTH family.</text>
</comment>
<comment type="function">
    <text evidence="7">Hydrolyzes ribosome-free peptidyl-tRNAs (with 1 or more amino acids incorporated), which drop off the ribosome during protein synthesis, or as a result of ribosome stalling.</text>
</comment>
<name>A0A2N5ZJ77_MUIH1</name>
<proteinExistence type="inferred from homology"/>
<dbReference type="GO" id="GO:0072344">
    <property type="term" value="P:rescue of stalled ribosome"/>
    <property type="evidence" value="ECO:0007669"/>
    <property type="project" value="UniProtKB-UniRule"/>
</dbReference>
<dbReference type="CDD" id="cd00462">
    <property type="entry name" value="PTH"/>
    <property type="match status" value="1"/>
</dbReference>
<dbReference type="EMBL" id="PKTG01000053">
    <property type="protein sequence ID" value="PLX18745.1"/>
    <property type="molecule type" value="Genomic_DNA"/>
</dbReference>
<dbReference type="InterPro" id="IPR036416">
    <property type="entry name" value="Pept_tRNA_hydro_sf"/>
</dbReference>
<keyword evidence="4 7" id="KW-0694">RNA-binding</keyword>
<dbReference type="HAMAP" id="MF_00083">
    <property type="entry name" value="Pept_tRNA_hydro_bact"/>
    <property type="match status" value="1"/>
</dbReference>
<evidence type="ECO:0000313" key="11">
    <source>
        <dbReference type="Proteomes" id="UP000234857"/>
    </source>
</evidence>
<dbReference type="GO" id="GO:0004045">
    <property type="term" value="F:peptidyl-tRNA hydrolase activity"/>
    <property type="evidence" value="ECO:0007669"/>
    <property type="project" value="UniProtKB-UniRule"/>
</dbReference>
<evidence type="ECO:0000256" key="4">
    <source>
        <dbReference type="ARBA" id="ARBA00022884"/>
    </source>
</evidence>
<accession>A0A2N5ZJ77</accession>
<evidence type="ECO:0000256" key="1">
    <source>
        <dbReference type="ARBA" id="ARBA00013260"/>
    </source>
</evidence>
<feature type="binding site" evidence="7">
    <location>
        <position position="109"/>
    </location>
    <ligand>
        <name>tRNA</name>
        <dbReference type="ChEBI" id="CHEBI:17843"/>
    </ligand>
</feature>
<keyword evidence="7" id="KW-0963">Cytoplasm</keyword>
<comment type="function">
    <text evidence="7">Catalyzes the release of premature peptidyl moieties from peptidyl-tRNA molecules trapped in stalled 50S ribosomal subunits, and thus maintains levels of free tRNAs and 50S ribosomes.</text>
</comment>
<dbReference type="SUPFAM" id="SSF53178">
    <property type="entry name" value="Peptidyl-tRNA hydrolase-like"/>
    <property type="match status" value="1"/>
</dbReference>
<feature type="active site" description="Proton acceptor" evidence="7">
    <location>
        <position position="19"/>
    </location>
</feature>
<reference evidence="10 11" key="1">
    <citation type="submission" date="2017-11" db="EMBL/GenBank/DDBJ databases">
        <title>Genome-resolved metagenomics identifies genetic mobility, metabolic interactions, and unexpected diversity in perchlorate-reducing communities.</title>
        <authorList>
            <person name="Barnum T.P."/>
            <person name="Figueroa I.A."/>
            <person name="Carlstrom C.I."/>
            <person name="Lucas L.N."/>
            <person name="Engelbrektson A.L."/>
            <person name="Coates J.D."/>
        </authorList>
    </citation>
    <scope>NUCLEOTIDE SEQUENCE [LARGE SCALE GENOMIC DNA]</scope>
    <source>
        <strain evidence="10">BM706</strain>
    </source>
</reference>
<evidence type="ECO:0000256" key="8">
    <source>
        <dbReference type="RuleBase" id="RU000673"/>
    </source>
</evidence>
<dbReference type="InterPro" id="IPR018171">
    <property type="entry name" value="Pept_tRNA_hydro_CS"/>
</dbReference>
<keyword evidence="3 7" id="KW-0378">Hydrolase</keyword>
<comment type="catalytic activity">
    <reaction evidence="7 8">
        <text>an N-acyl-L-alpha-aminoacyl-tRNA + H2O = an N-acyl-L-amino acid + a tRNA + H(+)</text>
        <dbReference type="Rhea" id="RHEA:54448"/>
        <dbReference type="Rhea" id="RHEA-COMP:10123"/>
        <dbReference type="Rhea" id="RHEA-COMP:13883"/>
        <dbReference type="ChEBI" id="CHEBI:15377"/>
        <dbReference type="ChEBI" id="CHEBI:15378"/>
        <dbReference type="ChEBI" id="CHEBI:59874"/>
        <dbReference type="ChEBI" id="CHEBI:78442"/>
        <dbReference type="ChEBI" id="CHEBI:138191"/>
        <dbReference type="EC" id="3.1.1.29"/>
    </reaction>
</comment>
<dbReference type="PANTHER" id="PTHR17224:SF1">
    <property type="entry name" value="PEPTIDYL-TRNA HYDROLASE"/>
    <property type="match status" value="1"/>
</dbReference>
<dbReference type="GO" id="GO:0005737">
    <property type="term" value="C:cytoplasm"/>
    <property type="evidence" value="ECO:0007669"/>
    <property type="project" value="UniProtKB-SubCell"/>
</dbReference>
<keyword evidence="2 7" id="KW-0820">tRNA-binding</keyword>
<comment type="subcellular location">
    <subcellularLocation>
        <location evidence="7">Cytoplasm</location>
    </subcellularLocation>
</comment>
<feature type="binding site" evidence="7">
    <location>
        <position position="61"/>
    </location>
    <ligand>
        <name>tRNA</name>
        <dbReference type="ChEBI" id="CHEBI:17843"/>
    </ligand>
</feature>
<dbReference type="Gene3D" id="3.40.50.1470">
    <property type="entry name" value="Peptidyl-tRNA hydrolase"/>
    <property type="match status" value="1"/>
</dbReference>
<dbReference type="PROSITE" id="PS01195">
    <property type="entry name" value="PEPT_TRNA_HYDROL_1"/>
    <property type="match status" value="1"/>
</dbReference>
<evidence type="ECO:0000256" key="9">
    <source>
        <dbReference type="RuleBase" id="RU004320"/>
    </source>
</evidence>
<dbReference type="GO" id="GO:0006515">
    <property type="term" value="P:protein quality control for misfolded or incompletely synthesized proteins"/>
    <property type="evidence" value="ECO:0007669"/>
    <property type="project" value="UniProtKB-UniRule"/>
</dbReference>
<protein>
    <recommendedName>
        <fullName evidence="6 7">Peptidyl-tRNA hydrolase</fullName>
        <shortName evidence="7">Pth</shortName>
        <ecNumber evidence="1 7">3.1.1.29</ecNumber>
    </recommendedName>
</protein>
<evidence type="ECO:0000313" key="10">
    <source>
        <dbReference type="EMBL" id="PLX18745.1"/>
    </source>
</evidence>
<comment type="subunit">
    <text evidence="7">Monomer.</text>
</comment>
<dbReference type="Pfam" id="PF01195">
    <property type="entry name" value="Pept_tRNA_hydro"/>
    <property type="match status" value="1"/>
</dbReference>
<evidence type="ECO:0000256" key="7">
    <source>
        <dbReference type="HAMAP-Rule" id="MF_00083"/>
    </source>
</evidence>
<comment type="caution">
    <text evidence="10">The sequence shown here is derived from an EMBL/GenBank/DDBJ whole genome shotgun (WGS) entry which is preliminary data.</text>
</comment>
<evidence type="ECO:0000256" key="6">
    <source>
        <dbReference type="ARBA" id="ARBA00050038"/>
    </source>
</evidence>
<dbReference type="Proteomes" id="UP000234857">
    <property type="component" value="Unassembled WGS sequence"/>
</dbReference>
<gene>
    <name evidence="7" type="primary">pth</name>
    <name evidence="10" type="ORF">C0601_03995</name>
</gene>
<sequence length="186" mass="21396">MRLIAGLGNYPAKYNGTRHNIGFDAIDAYLSHTSISPVWKKGHNGVYFKSKDVFFLKPYTYMNLSGNSVGDLIRYYNIENDDVLVIHDEIDFPIGRIKIARNRGSGGHNGVQSVINSIGKDFYRIRVGIRNEYYISERRSDFVLSAFNKSELEELNDNVYPLVYKIIESFKKNNIDKIMNDVNKKN</sequence>
<feature type="site" description="Stabilizes the basic form of H active site to accept a proton" evidence="7">
    <location>
        <position position="88"/>
    </location>
</feature>
<feature type="binding site" evidence="7">
    <location>
        <position position="14"/>
    </location>
    <ligand>
        <name>tRNA</name>
        <dbReference type="ChEBI" id="CHEBI:17843"/>
    </ligand>
</feature>